<evidence type="ECO:0000313" key="3">
    <source>
        <dbReference type="Proteomes" id="UP000789901"/>
    </source>
</evidence>
<proteinExistence type="predicted"/>
<gene>
    <name evidence="2" type="ORF">GMARGA_LOCUS6364</name>
</gene>
<comment type="caution">
    <text evidence="2">The sequence shown here is derived from an EMBL/GenBank/DDBJ whole genome shotgun (WGS) entry which is preliminary data.</text>
</comment>
<name>A0ABN7UIF2_GIGMA</name>
<reference evidence="2 3" key="1">
    <citation type="submission" date="2021-06" db="EMBL/GenBank/DDBJ databases">
        <authorList>
            <person name="Kallberg Y."/>
            <person name="Tangrot J."/>
            <person name="Rosling A."/>
        </authorList>
    </citation>
    <scope>NUCLEOTIDE SEQUENCE [LARGE SCALE GENOMIC DNA]</scope>
    <source>
        <strain evidence="2 3">120-4 pot B 10/14</strain>
    </source>
</reference>
<sequence length="238" mass="27017">TSSDYLHRKKCDQSFSMKKTSASLPNLRSVVKTFEKGLTEFKQTRAERRLSVERQHLNIGISTLDRDLDPNEAMKEIFTCPRCSYVINKADIPTLLVKDETGWPRLARLETKYKTHFAKKKKQLLEKINRQLSVVNQAQKNLKKARVQVNRNSYISPQELNKVLSNKLPNAVNTLPESKANINPPLLTNVKPVSTLSQPVKPSEACEVYADYALHGKIGIHCENPLMRGSFDPSETIT</sequence>
<keyword evidence="1" id="KW-0175">Coiled coil</keyword>
<dbReference type="Proteomes" id="UP000789901">
    <property type="component" value="Unassembled WGS sequence"/>
</dbReference>
<feature type="non-terminal residue" evidence="2">
    <location>
        <position position="1"/>
    </location>
</feature>
<keyword evidence="3" id="KW-1185">Reference proteome</keyword>
<evidence type="ECO:0000313" key="2">
    <source>
        <dbReference type="EMBL" id="CAG8590055.1"/>
    </source>
</evidence>
<protein>
    <submittedName>
        <fullName evidence="2">34695_t:CDS:1</fullName>
    </submittedName>
</protein>
<feature type="coiled-coil region" evidence="1">
    <location>
        <begin position="121"/>
        <end position="148"/>
    </location>
</feature>
<accession>A0ABN7UIF2</accession>
<dbReference type="EMBL" id="CAJVQB010002869">
    <property type="protein sequence ID" value="CAG8590055.1"/>
    <property type="molecule type" value="Genomic_DNA"/>
</dbReference>
<organism evidence="2 3">
    <name type="scientific">Gigaspora margarita</name>
    <dbReference type="NCBI Taxonomy" id="4874"/>
    <lineage>
        <taxon>Eukaryota</taxon>
        <taxon>Fungi</taxon>
        <taxon>Fungi incertae sedis</taxon>
        <taxon>Mucoromycota</taxon>
        <taxon>Glomeromycotina</taxon>
        <taxon>Glomeromycetes</taxon>
        <taxon>Diversisporales</taxon>
        <taxon>Gigasporaceae</taxon>
        <taxon>Gigaspora</taxon>
    </lineage>
</organism>
<evidence type="ECO:0000256" key="1">
    <source>
        <dbReference type="SAM" id="Coils"/>
    </source>
</evidence>